<dbReference type="Proteomes" id="UP000295411">
    <property type="component" value="Unassembled WGS sequence"/>
</dbReference>
<dbReference type="EMBL" id="SMTK01000004">
    <property type="protein sequence ID" value="TDK24503.1"/>
    <property type="molecule type" value="Genomic_DNA"/>
</dbReference>
<dbReference type="InterPro" id="IPR036661">
    <property type="entry name" value="Luciferase-like_sf"/>
</dbReference>
<dbReference type="InterPro" id="IPR019922">
    <property type="entry name" value="Lucif-like_OxRdatse_MSMEG_4141"/>
</dbReference>
<sequence length="376" mass="38719">MSGPSSHGSPATRPTTSPEPPSPTTAAGPPDPPPASRPHGGPEIAAVGCAGGTTEDTPPPSRTRTKHLAGSAPSQGPDDGDPMNDQNAPVALGRVGMWSIELSGIEPAAATEVAAELHSQGWGAIWLVGAGGPGMWNAAERMLDAGSEAAVAFGVMSIWGADADAAPAEHDRLTGKFGSRLMSGFGVSNPHSAAAVGKDFTTPINEMNKYLDMLDGAAPALPRSQRLLGALGPRMVDLAGRRTAGIHPFLVTAESNAGYRDILGADALIAPHLGVVLEEDPARARAIARRGVGMFIGFPAYQANLRRLGFTDADLIPGGSDRLIDATVAWGSVDRIADRIAEHHAAGADHVALHVMNGKPGLPLAEWRELAPLARP</sequence>
<proteinExistence type="predicted"/>
<gene>
    <name evidence="2" type="ORF">E2F48_11740</name>
</gene>
<feature type="region of interest" description="Disordered" evidence="1">
    <location>
        <begin position="1"/>
        <end position="89"/>
    </location>
</feature>
<keyword evidence="3" id="KW-1185">Reference proteome</keyword>
<dbReference type="SUPFAM" id="SSF51679">
    <property type="entry name" value="Bacterial luciferase-like"/>
    <property type="match status" value="1"/>
</dbReference>
<feature type="compositionally biased region" description="Pro residues" evidence="1">
    <location>
        <begin position="17"/>
        <end position="36"/>
    </location>
</feature>
<protein>
    <submittedName>
        <fullName evidence="2">TIGR03620 family F420-dependent LLM class oxidoreductase</fullName>
    </submittedName>
</protein>
<accession>A0A4R5TU00</accession>
<evidence type="ECO:0000313" key="3">
    <source>
        <dbReference type="Proteomes" id="UP000295411"/>
    </source>
</evidence>
<comment type="caution">
    <text evidence="2">The sequence shown here is derived from an EMBL/GenBank/DDBJ whole genome shotgun (WGS) entry which is preliminary data.</text>
</comment>
<name>A0A4R5TU00_9MICC</name>
<dbReference type="Gene3D" id="3.20.20.30">
    <property type="entry name" value="Luciferase-like domain"/>
    <property type="match status" value="1"/>
</dbReference>
<dbReference type="AlphaFoldDB" id="A0A4R5TU00"/>
<organism evidence="2 3">
    <name type="scientific">Arthrobacter crusticola</name>
    <dbReference type="NCBI Taxonomy" id="2547960"/>
    <lineage>
        <taxon>Bacteria</taxon>
        <taxon>Bacillati</taxon>
        <taxon>Actinomycetota</taxon>
        <taxon>Actinomycetes</taxon>
        <taxon>Micrococcales</taxon>
        <taxon>Micrococcaceae</taxon>
        <taxon>Arthrobacter</taxon>
    </lineage>
</organism>
<dbReference type="GO" id="GO:0016705">
    <property type="term" value="F:oxidoreductase activity, acting on paired donors, with incorporation or reduction of molecular oxygen"/>
    <property type="evidence" value="ECO:0007669"/>
    <property type="project" value="InterPro"/>
</dbReference>
<evidence type="ECO:0000256" key="1">
    <source>
        <dbReference type="SAM" id="MobiDB-lite"/>
    </source>
</evidence>
<dbReference type="OrthoDB" id="4760590at2"/>
<evidence type="ECO:0000313" key="2">
    <source>
        <dbReference type="EMBL" id="TDK24503.1"/>
    </source>
</evidence>
<reference evidence="2 3" key="1">
    <citation type="submission" date="2019-03" db="EMBL/GenBank/DDBJ databases">
        <title>Arthrobacter sp. nov., an bacterium isolated from biocrust in Mu Us Desert.</title>
        <authorList>
            <person name="Lixiong L."/>
        </authorList>
    </citation>
    <scope>NUCLEOTIDE SEQUENCE [LARGE SCALE GENOMIC DNA]</scope>
    <source>
        <strain evidence="2 3">SLN-3</strain>
    </source>
</reference>
<dbReference type="NCBIfam" id="TIGR03620">
    <property type="entry name" value="F420_MSMEG_4141"/>
    <property type="match status" value="1"/>
</dbReference>